<gene>
    <name evidence="1" type="ORF">NFRAN_1088</name>
</gene>
<evidence type="ECO:0000313" key="2">
    <source>
        <dbReference type="Proteomes" id="UP000294299"/>
    </source>
</evidence>
<protein>
    <submittedName>
        <fullName evidence="1">Uncharacterized protein</fullName>
    </submittedName>
</protein>
<name>A0A484ICL4_9ARCH</name>
<dbReference type="KEGG" id="nfn:NFRAN_1088"/>
<proteinExistence type="predicted"/>
<dbReference type="Proteomes" id="UP000294299">
    <property type="component" value="Chromosome NFRAN"/>
</dbReference>
<accession>A0A484ICL4</accession>
<evidence type="ECO:0000313" key="1">
    <source>
        <dbReference type="EMBL" id="VFJ13410.1"/>
    </source>
</evidence>
<organism evidence="1 2">
    <name type="scientific">Candidatus Nitrosocosmicus franklandianus</name>
    <dbReference type="NCBI Taxonomy" id="1798806"/>
    <lineage>
        <taxon>Archaea</taxon>
        <taxon>Nitrososphaerota</taxon>
        <taxon>Nitrososphaeria</taxon>
        <taxon>Nitrososphaerales</taxon>
        <taxon>Nitrososphaeraceae</taxon>
        <taxon>Candidatus Nitrosocosmicus</taxon>
    </lineage>
</organism>
<dbReference type="AlphaFoldDB" id="A0A484ICL4"/>
<sequence length="66" mass="7832">MLIQINQKKLTRVDVLKVASYLIAWSPHSNFSNLSKSIKQEDRILEYMHKTPTQNYLYFQFALKSL</sequence>
<keyword evidence="2" id="KW-1185">Reference proteome</keyword>
<dbReference type="EMBL" id="LR216287">
    <property type="protein sequence ID" value="VFJ13410.1"/>
    <property type="molecule type" value="Genomic_DNA"/>
</dbReference>
<reference evidence="1 2" key="1">
    <citation type="submission" date="2019-02" db="EMBL/GenBank/DDBJ databases">
        <authorList>
            <person name="Lehtovirta-Morley E L."/>
        </authorList>
    </citation>
    <scope>NUCLEOTIDE SEQUENCE [LARGE SCALE GENOMIC DNA]</scope>
    <source>
        <strain evidence="1">NFRAN1</strain>
    </source>
</reference>